<keyword evidence="4 6" id="KW-1133">Transmembrane helix</keyword>
<evidence type="ECO:0000256" key="5">
    <source>
        <dbReference type="ARBA" id="ARBA00023136"/>
    </source>
</evidence>
<dbReference type="RefSeq" id="WP_151055433.1">
    <property type="nucleotide sequence ID" value="NZ_CP044222.1"/>
</dbReference>
<dbReference type="PANTHER" id="PTHR30086:SF16">
    <property type="entry name" value="AMINO ACID EFFLUX PERMEASE RHTB FAMILY"/>
    <property type="match status" value="1"/>
</dbReference>
<dbReference type="PIRSF" id="PIRSF006324">
    <property type="entry name" value="LeuE"/>
    <property type="match status" value="1"/>
</dbReference>
<gene>
    <name evidence="7" type="ORF">F5I99_09500</name>
</gene>
<evidence type="ECO:0000256" key="3">
    <source>
        <dbReference type="ARBA" id="ARBA00022692"/>
    </source>
</evidence>
<dbReference type="AlphaFoldDB" id="A0A5J6LDL3"/>
<keyword evidence="3 6" id="KW-0812">Transmembrane</keyword>
<dbReference type="GO" id="GO:0015171">
    <property type="term" value="F:amino acid transmembrane transporter activity"/>
    <property type="evidence" value="ECO:0007669"/>
    <property type="project" value="TreeGrafter"/>
</dbReference>
<feature type="transmembrane region" description="Helical" evidence="6">
    <location>
        <begin position="70"/>
        <end position="88"/>
    </location>
</feature>
<dbReference type="GO" id="GO:0005886">
    <property type="term" value="C:plasma membrane"/>
    <property type="evidence" value="ECO:0007669"/>
    <property type="project" value="UniProtKB-SubCell"/>
</dbReference>
<evidence type="ECO:0000313" key="8">
    <source>
        <dbReference type="Proteomes" id="UP000325606"/>
    </source>
</evidence>
<dbReference type="KEGG" id="nik:F5I99_09500"/>
<feature type="transmembrane region" description="Helical" evidence="6">
    <location>
        <begin position="39"/>
        <end position="63"/>
    </location>
</feature>
<sequence>MSVMLWLSLLLICVLGAMSPGPSLAVVLRQTVSNGRGHGIAAGCAHALGVGIWAIATVWGLGLLVSQHQLAYQLVSWLGAGYLAWLGYNALRYAASPSHLVAEAGAKESYWKAAGSGALISLLNPKLAVFFTALFAQFVNAEQSLHDQVIMVLTATLVDGIWYSLVAMLFSHAHLLSWLHRHMKRFEQLTGVVLIGLSIRVVVAAQ</sequence>
<dbReference type="EMBL" id="CP044222">
    <property type="protein sequence ID" value="QEW06719.1"/>
    <property type="molecule type" value="Genomic_DNA"/>
</dbReference>
<organism evidence="7 8">
    <name type="scientific">Nitrincola iocasae</name>
    <dbReference type="NCBI Taxonomy" id="2614693"/>
    <lineage>
        <taxon>Bacteria</taxon>
        <taxon>Pseudomonadati</taxon>
        <taxon>Pseudomonadota</taxon>
        <taxon>Gammaproteobacteria</taxon>
        <taxon>Oceanospirillales</taxon>
        <taxon>Oceanospirillaceae</taxon>
        <taxon>Nitrincola</taxon>
    </lineage>
</organism>
<evidence type="ECO:0000256" key="2">
    <source>
        <dbReference type="ARBA" id="ARBA00022475"/>
    </source>
</evidence>
<protein>
    <submittedName>
        <fullName evidence="7">LysE family translocator</fullName>
    </submittedName>
</protein>
<keyword evidence="2" id="KW-1003">Cell membrane</keyword>
<proteinExistence type="predicted"/>
<evidence type="ECO:0000313" key="7">
    <source>
        <dbReference type="EMBL" id="QEW06719.1"/>
    </source>
</evidence>
<accession>A0A5J6LDL3</accession>
<evidence type="ECO:0000256" key="1">
    <source>
        <dbReference type="ARBA" id="ARBA00004651"/>
    </source>
</evidence>
<dbReference type="InterPro" id="IPR001123">
    <property type="entry name" value="LeuE-type"/>
</dbReference>
<keyword evidence="8" id="KW-1185">Reference proteome</keyword>
<dbReference type="PANTHER" id="PTHR30086">
    <property type="entry name" value="ARGININE EXPORTER PROTEIN ARGO"/>
    <property type="match status" value="1"/>
</dbReference>
<comment type="subcellular location">
    <subcellularLocation>
        <location evidence="1">Cell membrane</location>
        <topology evidence="1">Multi-pass membrane protein</topology>
    </subcellularLocation>
</comment>
<evidence type="ECO:0000256" key="4">
    <source>
        <dbReference type="ARBA" id="ARBA00022989"/>
    </source>
</evidence>
<keyword evidence="5 6" id="KW-0472">Membrane</keyword>
<dbReference type="Pfam" id="PF01810">
    <property type="entry name" value="LysE"/>
    <property type="match status" value="1"/>
</dbReference>
<name>A0A5J6LDL3_9GAMM</name>
<reference evidence="7 8" key="1">
    <citation type="submission" date="2019-09" db="EMBL/GenBank/DDBJ databases">
        <title>Nitrincola iocasae sp. nov., a bacterium isolated from the sediment collected at a cold seep field in South China Sea.</title>
        <authorList>
            <person name="Zhang H."/>
            <person name="Wang H."/>
            <person name="Li C."/>
        </authorList>
    </citation>
    <scope>NUCLEOTIDE SEQUENCE [LARGE SCALE GENOMIC DNA]</scope>
    <source>
        <strain evidence="7 8">KXZD1103</strain>
    </source>
</reference>
<dbReference type="Proteomes" id="UP000325606">
    <property type="component" value="Chromosome"/>
</dbReference>
<evidence type="ECO:0000256" key="6">
    <source>
        <dbReference type="SAM" id="Phobius"/>
    </source>
</evidence>